<dbReference type="RefSeq" id="WP_205256009.1">
    <property type="nucleotide sequence ID" value="NZ_BAAAPV010000002.1"/>
</dbReference>
<dbReference type="Gene3D" id="3.10.180.10">
    <property type="entry name" value="2,3-Dihydroxybiphenyl 1,2-Dioxygenase, domain 1"/>
    <property type="match status" value="1"/>
</dbReference>
<feature type="domain" description="Glyoxalase-like" evidence="1">
    <location>
        <begin position="12"/>
        <end position="188"/>
    </location>
</feature>
<evidence type="ECO:0000259" key="1">
    <source>
        <dbReference type="Pfam" id="PF13468"/>
    </source>
</evidence>
<evidence type="ECO:0000313" key="2">
    <source>
        <dbReference type="EMBL" id="MBM9475950.1"/>
    </source>
</evidence>
<organism evidence="3 4">
    <name type="scientific">Nakamurella flavida</name>
    <dbReference type="NCBI Taxonomy" id="363630"/>
    <lineage>
        <taxon>Bacteria</taxon>
        <taxon>Bacillati</taxon>
        <taxon>Actinomycetota</taxon>
        <taxon>Actinomycetes</taxon>
        <taxon>Nakamurellales</taxon>
        <taxon>Nakamurellaceae</taxon>
        <taxon>Nakamurella</taxon>
    </lineage>
</organism>
<name>A0A938YT48_9ACTN</name>
<dbReference type="Proteomes" id="UP000663801">
    <property type="component" value="Unassembled WGS sequence"/>
</dbReference>
<dbReference type="InterPro" id="IPR029068">
    <property type="entry name" value="Glyas_Bleomycin-R_OHBP_Dase"/>
</dbReference>
<proteinExistence type="predicted"/>
<accession>A0A938YT48</accession>
<reference evidence="3" key="1">
    <citation type="submission" date="2021-01" db="EMBL/GenBank/DDBJ databases">
        <title>KCTC 19127 draft genome.</title>
        <authorList>
            <person name="An D."/>
        </authorList>
    </citation>
    <scope>NUCLEOTIDE SEQUENCE</scope>
    <source>
        <strain evidence="3">KCTC 19127</strain>
    </source>
</reference>
<dbReference type="AlphaFoldDB" id="A0A938YT48"/>
<evidence type="ECO:0000313" key="3">
    <source>
        <dbReference type="EMBL" id="MBM9478390.1"/>
    </source>
</evidence>
<gene>
    <name evidence="2" type="ORF">JL107_05800</name>
    <name evidence="3" type="ORF">JL107_18225</name>
</gene>
<comment type="caution">
    <text evidence="3">The sequence shown here is derived from an EMBL/GenBank/DDBJ whole genome shotgun (WGS) entry which is preliminary data.</text>
</comment>
<evidence type="ECO:0000313" key="4">
    <source>
        <dbReference type="Proteomes" id="UP000663801"/>
    </source>
</evidence>
<dbReference type="InterPro" id="IPR025870">
    <property type="entry name" value="Glyoxalase-like_dom"/>
</dbReference>
<dbReference type="PANTHER" id="PTHR40265:SF1">
    <property type="entry name" value="GLYOXALASE-LIKE DOMAIN-CONTAINING PROTEIN"/>
    <property type="match status" value="1"/>
</dbReference>
<protein>
    <submittedName>
        <fullName evidence="3">VOC family protein</fullName>
    </submittedName>
</protein>
<sequence>MSGDQPAVAVELDHLVLATPTLSATVEDFHARTGVRPSPGGRHLGVGTRNYLVGLGAGHYLEIVGPDEERATDRPGVMPFGIDDLVAPRLATWSVRQADLDLATRAALSAGADLGPVRSMTRRANDGSVVQWRVAYPVPAPFDGVVPFVIDWGTSLHPASTELPEVSLVEVRGSHPQAAAVRRVLDALGVGLRLNQGPAGLEADLQTPRGLVTLR</sequence>
<dbReference type="Pfam" id="PF13468">
    <property type="entry name" value="Glyoxalase_3"/>
    <property type="match status" value="1"/>
</dbReference>
<keyword evidence="4" id="KW-1185">Reference proteome</keyword>
<dbReference type="EMBL" id="JAERWL010000005">
    <property type="protein sequence ID" value="MBM9475950.1"/>
    <property type="molecule type" value="Genomic_DNA"/>
</dbReference>
<dbReference type="EMBL" id="JAERWL010000017">
    <property type="protein sequence ID" value="MBM9478390.1"/>
    <property type="molecule type" value="Genomic_DNA"/>
</dbReference>
<dbReference type="PANTHER" id="PTHR40265">
    <property type="entry name" value="BLL2707 PROTEIN"/>
    <property type="match status" value="1"/>
</dbReference>